<keyword evidence="6 10" id="KW-0812">Transmembrane</keyword>
<evidence type="ECO:0000313" key="13">
    <source>
        <dbReference type="Proteomes" id="UP000584867"/>
    </source>
</evidence>
<dbReference type="GO" id="GO:0022857">
    <property type="term" value="F:transmembrane transporter activity"/>
    <property type="evidence" value="ECO:0007669"/>
    <property type="project" value="InterPro"/>
</dbReference>
<evidence type="ECO:0000256" key="4">
    <source>
        <dbReference type="ARBA" id="ARBA00022475"/>
    </source>
</evidence>
<evidence type="ECO:0000256" key="10">
    <source>
        <dbReference type="RuleBase" id="RU003879"/>
    </source>
</evidence>
<evidence type="ECO:0000256" key="7">
    <source>
        <dbReference type="ARBA" id="ARBA00022927"/>
    </source>
</evidence>
<dbReference type="GO" id="GO:0015031">
    <property type="term" value="P:protein transport"/>
    <property type="evidence" value="ECO:0007669"/>
    <property type="project" value="UniProtKB-KW"/>
</dbReference>
<keyword evidence="5" id="KW-0997">Cell inner membrane</keyword>
<keyword evidence="8 11" id="KW-1133">Transmembrane helix</keyword>
<dbReference type="InterPro" id="IPR003400">
    <property type="entry name" value="ExbD"/>
</dbReference>
<keyword evidence="4" id="KW-1003">Cell membrane</keyword>
<comment type="caution">
    <text evidence="12">The sequence shown here is derived from an EMBL/GenBank/DDBJ whole genome shotgun (WGS) entry which is preliminary data.</text>
</comment>
<dbReference type="AlphaFoldDB" id="A0A7W7ZQ54"/>
<proteinExistence type="inferred from homology"/>
<feature type="transmembrane region" description="Helical" evidence="11">
    <location>
        <begin position="15"/>
        <end position="35"/>
    </location>
</feature>
<evidence type="ECO:0000256" key="2">
    <source>
        <dbReference type="ARBA" id="ARBA00005811"/>
    </source>
</evidence>
<evidence type="ECO:0000256" key="6">
    <source>
        <dbReference type="ARBA" id="ARBA00022692"/>
    </source>
</evidence>
<dbReference type="EMBL" id="JACHIO010000008">
    <property type="protein sequence ID" value="MBB5064028.1"/>
    <property type="molecule type" value="Genomic_DNA"/>
</dbReference>
<organism evidence="12 13">
    <name type="scientific">Granulicella mallensis</name>
    <dbReference type="NCBI Taxonomy" id="940614"/>
    <lineage>
        <taxon>Bacteria</taxon>
        <taxon>Pseudomonadati</taxon>
        <taxon>Acidobacteriota</taxon>
        <taxon>Terriglobia</taxon>
        <taxon>Terriglobales</taxon>
        <taxon>Acidobacteriaceae</taxon>
        <taxon>Granulicella</taxon>
    </lineage>
</organism>
<dbReference type="Proteomes" id="UP000584867">
    <property type="component" value="Unassembled WGS sequence"/>
</dbReference>
<evidence type="ECO:0000313" key="12">
    <source>
        <dbReference type="EMBL" id="MBB5064028.1"/>
    </source>
</evidence>
<evidence type="ECO:0000256" key="3">
    <source>
        <dbReference type="ARBA" id="ARBA00022448"/>
    </source>
</evidence>
<comment type="similarity">
    <text evidence="2 10">Belongs to the ExbD/TolR family.</text>
</comment>
<dbReference type="Pfam" id="PF02472">
    <property type="entry name" value="ExbD"/>
    <property type="match status" value="1"/>
</dbReference>
<comment type="subcellular location">
    <subcellularLocation>
        <location evidence="1">Cell inner membrane</location>
        <topology evidence="1">Single-pass type II membrane protein</topology>
    </subcellularLocation>
    <subcellularLocation>
        <location evidence="10">Cell membrane</location>
        <topology evidence="10">Single-pass type II membrane protein</topology>
    </subcellularLocation>
</comment>
<protein>
    <submittedName>
        <fullName evidence="12">Biopolymer transport protein ExbD</fullName>
    </submittedName>
</protein>
<evidence type="ECO:0000256" key="5">
    <source>
        <dbReference type="ARBA" id="ARBA00022519"/>
    </source>
</evidence>
<dbReference type="PANTHER" id="PTHR30558:SF12">
    <property type="entry name" value="BIOPOLYMER TRANSPORT PROTEIN EXBD"/>
    <property type="match status" value="1"/>
</dbReference>
<sequence>MGMGTGSSGGSVSEINVTPLIDVLLVLLIIFMVIVPTTPRGLEALVPQPPKQNQPPPPENDRTIVLQVTSRPGGGAPGWKINDKDFAKGDITAELTEIFATRQEKVMFVKGDKDLDFSSVAEAIGFGHGADVTNIGIITPQVEAGH</sequence>
<dbReference type="RefSeq" id="WP_184255604.1">
    <property type="nucleotide sequence ID" value="NZ_JACHIO010000008.1"/>
</dbReference>
<dbReference type="GO" id="GO:0005886">
    <property type="term" value="C:plasma membrane"/>
    <property type="evidence" value="ECO:0007669"/>
    <property type="project" value="UniProtKB-SubCell"/>
</dbReference>
<gene>
    <name evidence="12" type="ORF">HDF15_002376</name>
</gene>
<keyword evidence="9 11" id="KW-0472">Membrane</keyword>
<reference evidence="12 13" key="1">
    <citation type="submission" date="2020-08" db="EMBL/GenBank/DDBJ databases">
        <title>Genomic Encyclopedia of Type Strains, Phase IV (KMG-V): Genome sequencing to study the core and pangenomes of soil and plant-associated prokaryotes.</title>
        <authorList>
            <person name="Whitman W."/>
        </authorList>
    </citation>
    <scope>NUCLEOTIDE SEQUENCE [LARGE SCALE GENOMIC DNA]</scope>
    <source>
        <strain evidence="12 13">X5P3</strain>
    </source>
</reference>
<evidence type="ECO:0000256" key="1">
    <source>
        <dbReference type="ARBA" id="ARBA00004249"/>
    </source>
</evidence>
<evidence type="ECO:0000256" key="8">
    <source>
        <dbReference type="ARBA" id="ARBA00022989"/>
    </source>
</evidence>
<evidence type="ECO:0000256" key="11">
    <source>
        <dbReference type="SAM" id="Phobius"/>
    </source>
</evidence>
<evidence type="ECO:0000256" key="9">
    <source>
        <dbReference type="ARBA" id="ARBA00023136"/>
    </source>
</evidence>
<keyword evidence="3 10" id="KW-0813">Transport</keyword>
<accession>A0A7W7ZQ54</accession>
<name>A0A7W7ZQ54_9BACT</name>
<keyword evidence="7 10" id="KW-0653">Protein transport</keyword>
<dbReference type="PANTHER" id="PTHR30558">
    <property type="entry name" value="EXBD MEMBRANE COMPONENT OF PMF-DRIVEN MACROMOLECULE IMPORT SYSTEM"/>
    <property type="match status" value="1"/>
</dbReference>
<dbReference type="Gene3D" id="3.30.420.270">
    <property type="match status" value="1"/>
</dbReference>